<protein>
    <recommendedName>
        <fullName evidence="4">Autophagy-related protein 16 domain-containing protein</fullName>
    </recommendedName>
</protein>
<dbReference type="Proteomes" id="UP001329825">
    <property type="component" value="Chromosome 8"/>
</dbReference>
<feature type="region of interest" description="Disordered" evidence="1">
    <location>
        <begin position="61"/>
        <end position="110"/>
    </location>
</feature>
<organism evidence="2 3">
    <name type="scientific">Kwoniella shivajii</name>
    <dbReference type="NCBI Taxonomy" id="564305"/>
    <lineage>
        <taxon>Eukaryota</taxon>
        <taxon>Fungi</taxon>
        <taxon>Dikarya</taxon>
        <taxon>Basidiomycota</taxon>
        <taxon>Agaricomycotina</taxon>
        <taxon>Tremellomycetes</taxon>
        <taxon>Tremellales</taxon>
        <taxon>Cryptococcaceae</taxon>
        <taxon>Kwoniella</taxon>
    </lineage>
</organism>
<name>A0ABZ1D434_9TREE</name>
<reference evidence="2 3" key="1">
    <citation type="submission" date="2024-01" db="EMBL/GenBank/DDBJ databases">
        <title>Comparative genomics of Cryptococcus and Kwoniella reveals pathogenesis evolution and contrasting modes of karyotype evolution via chromosome fusion or intercentromeric recombination.</title>
        <authorList>
            <person name="Coelho M.A."/>
            <person name="David-Palma M."/>
            <person name="Shea T."/>
            <person name="Bowers K."/>
            <person name="McGinley-Smith S."/>
            <person name="Mohammad A.W."/>
            <person name="Gnirke A."/>
            <person name="Yurkov A.M."/>
            <person name="Nowrousian M."/>
            <person name="Sun S."/>
            <person name="Cuomo C.A."/>
            <person name="Heitman J."/>
        </authorList>
    </citation>
    <scope>NUCLEOTIDE SEQUENCE [LARGE SCALE GENOMIC DNA]</scope>
    <source>
        <strain evidence="2">CBS 11374</strain>
    </source>
</reference>
<dbReference type="GeneID" id="87957908"/>
<gene>
    <name evidence="2" type="ORF">IL334_005778</name>
</gene>
<feature type="compositionally biased region" description="Polar residues" evidence="1">
    <location>
        <begin position="230"/>
        <end position="242"/>
    </location>
</feature>
<evidence type="ECO:0008006" key="4">
    <source>
        <dbReference type="Google" id="ProtNLM"/>
    </source>
</evidence>
<sequence length="242" mass="27597">MPLFNTRRDPTAAAPLTRQPIDLKRLLAVYDDYPNVTNALDIANDRVVQAEEAARIAVENRDVAQQELEDERKGRKAEVEKAKLDKEQAAKQAKKEKDDAEKAREDKVRKELNPKIADLEVKLKTMTEQRDKLDKELKEKRAQMEGWIGSLEKLSLERKTGYEKEKKAMEERWEAEAKTQTLDEEILEGLRNASKVPLPVTEDVDSKSASIRTRSEKPTSTNTRSEKPTSVRTKSVKNASII</sequence>
<dbReference type="RefSeq" id="XP_062793537.1">
    <property type="nucleotide sequence ID" value="XM_062937486.1"/>
</dbReference>
<accession>A0ABZ1D434</accession>
<evidence type="ECO:0000313" key="3">
    <source>
        <dbReference type="Proteomes" id="UP001329825"/>
    </source>
</evidence>
<evidence type="ECO:0000256" key="1">
    <source>
        <dbReference type="SAM" id="MobiDB-lite"/>
    </source>
</evidence>
<feature type="compositionally biased region" description="Polar residues" evidence="1">
    <location>
        <begin position="207"/>
        <end position="223"/>
    </location>
</feature>
<proteinExistence type="predicted"/>
<keyword evidence="3" id="KW-1185">Reference proteome</keyword>
<dbReference type="EMBL" id="CP141888">
    <property type="protein sequence ID" value="WRT68798.1"/>
    <property type="molecule type" value="Genomic_DNA"/>
</dbReference>
<evidence type="ECO:0000313" key="2">
    <source>
        <dbReference type="EMBL" id="WRT68798.1"/>
    </source>
</evidence>
<feature type="region of interest" description="Disordered" evidence="1">
    <location>
        <begin position="193"/>
        <end position="242"/>
    </location>
</feature>